<dbReference type="InterPro" id="IPR004360">
    <property type="entry name" value="Glyas_Fos-R_dOase_dom"/>
</dbReference>
<comment type="caution">
    <text evidence="2">The sequence shown here is derived from an EMBL/GenBank/DDBJ whole genome shotgun (WGS) entry which is preliminary data.</text>
</comment>
<dbReference type="InterPro" id="IPR037523">
    <property type="entry name" value="VOC_core"/>
</dbReference>
<dbReference type="SUPFAM" id="SSF54593">
    <property type="entry name" value="Glyoxalase/Bleomycin resistance protein/Dihydroxybiphenyl dioxygenase"/>
    <property type="match status" value="1"/>
</dbReference>
<accession>A0A538TJJ5</accession>
<reference evidence="2 3" key="1">
    <citation type="journal article" date="2019" name="Nat. Microbiol.">
        <title>Mediterranean grassland soil C-N compound turnover is dependent on rainfall and depth, and is mediated by genomically divergent microorganisms.</title>
        <authorList>
            <person name="Diamond S."/>
            <person name="Andeer P.F."/>
            <person name="Li Z."/>
            <person name="Crits-Christoph A."/>
            <person name="Burstein D."/>
            <person name="Anantharaman K."/>
            <person name="Lane K.R."/>
            <person name="Thomas B.C."/>
            <person name="Pan C."/>
            <person name="Northen T.R."/>
            <person name="Banfield J.F."/>
        </authorList>
    </citation>
    <scope>NUCLEOTIDE SEQUENCE [LARGE SCALE GENOMIC DNA]</scope>
    <source>
        <strain evidence="2">WS_9</strain>
    </source>
</reference>
<dbReference type="EMBL" id="VBOZ01000029">
    <property type="protein sequence ID" value="TMQ63798.1"/>
    <property type="molecule type" value="Genomic_DNA"/>
</dbReference>
<evidence type="ECO:0000313" key="2">
    <source>
        <dbReference type="EMBL" id="TMQ63798.1"/>
    </source>
</evidence>
<protein>
    <submittedName>
        <fullName evidence="2">VOC family protein</fullName>
    </submittedName>
</protein>
<dbReference type="AlphaFoldDB" id="A0A538TJJ5"/>
<dbReference type="Gene3D" id="3.30.720.120">
    <property type="match status" value="1"/>
</dbReference>
<dbReference type="Proteomes" id="UP000317691">
    <property type="component" value="Unassembled WGS sequence"/>
</dbReference>
<organism evidence="2 3">
    <name type="scientific">Eiseniibacteriota bacterium</name>
    <dbReference type="NCBI Taxonomy" id="2212470"/>
    <lineage>
        <taxon>Bacteria</taxon>
        <taxon>Candidatus Eiseniibacteriota</taxon>
    </lineage>
</organism>
<dbReference type="PANTHER" id="PTHR34109">
    <property type="entry name" value="BNAUNNG04460D PROTEIN-RELATED"/>
    <property type="match status" value="1"/>
</dbReference>
<feature type="domain" description="VOC" evidence="1">
    <location>
        <begin position="12"/>
        <end position="135"/>
    </location>
</feature>
<evidence type="ECO:0000313" key="3">
    <source>
        <dbReference type="Proteomes" id="UP000317691"/>
    </source>
</evidence>
<dbReference type="Pfam" id="PF00903">
    <property type="entry name" value="Glyoxalase"/>
    <property type="match status" value="1"/>
</dbReference>
<dbReference type="PROSITE" id="PS51819">
    <property type="entry name" value="VOC"/>
    <property type="match status" value="1"/>
</dbReference>
<dbReference type="InterPro" id="IPR029068">
    <property type="entry name" value="Glyas_Bleomycin-R_OHBP_Dase"/>
</dbReference>
<proteinExistence type="predicted"/>
<gene>
    <name evidence="2" type="ORF">E6K79_09135</name>
</gene>
<name>A0A538TJJ5_UNCEI</name>
<dbReference type="Gene3D" id="3.30.720.110">
    <property type="match status" value="1"/>
</dbReference>
<dbReference type="CDD" id="cd07246">
    <property type="entry name" value="VOC_like"/>
    <property type="match status" value="1"/>
</dbReference>
<evidence type="ECO:0000259" key="1">
    <source>
        <dbReference type="PROSITE" id="PS51819"/>
    </source>
</evidence>
<sequence length="154" mass="16666">MSHVKPIPENSSVLIPMLVCRDPSVQVDFCKTTFGAAELGSRSGPDGTVAHALLSIGGAMVIIEAEWPTLASRAPQPDGSSPVVIFVYVEDVDKVVERAVAAGAKVLLPVKNQFWGDRTGRIIDPMGHVWTIATRIEETSTEERKERWSSIVKG</sequence>
<dbReference type="PANTHER" id="PTHR34109:SF1">
    <property type="entry name" value="VOC DOMAIN-CONTAINING PROTEIN"/>
    <property type="match status" value="1"/>
</dbReference>